<feature type="transmembrane region" description="Helical" evidence="2">
    <location>
        <begin position="1369"/>
        <end position="1390"/>
    </location>
</feature>
<protein>
    <submittedName>
        <fullName evidence="3">Uncharacterized protein</fullName>
    </submittedName>
</protein>
<gene>
    <name evidence="3" type="ORF">TrCOL_g12870</name>
</gene>
<feature type="transmembrane region" description="Helical" evidence="2">
    <location>
        <begin position="1554"/>
        <end position="1576"/>
    </location>
</feature>
<evidence type="ECO:0000313" key="3">
    <source>
        <dbReference type="EMBL" id="GMI24003.1"/>
    </source>
</evidence>
<feature type="transmembrane region" description="Helical" evidence="2">
    <location>
        <begin position="1607"/>
        <end position="1628"/>
    </location>
</feature>
<proteinExistence type="predicted"/>
<evidence type="ECO:0000256" key="2">
    <source>
        <dbReference type="SAM" id="Phobius"/>
    </source>
</evidence>
<feature type="region of interest" description="Disordered" evidence="1">
    <location>
        <begin position="1816"/>
        <end position="1839"/>
    </location>
</feature>
<dbReference type="Gene3D" id="3.30.530.20">
    <property type="match status" value="3"/>
</dbReference>
<feature type="transmembrane region" description="Helical" evidence="2">
    <location>
        <begin position="1583"/>
        <end position="1601"/>
    </location>
</feature>
<reference evidence="4" key="1">
    <citation type="journal article" date="2023" name="Commun. Biol.">
        <title>Genome analysis of Parmales, the sister group of diatoms, reveals the evolutionary specialization of diatoms from phago-mixotrophs to photoautotrophs.</title>
        <authorList>
            <person name="Ban H."/>
            <person name="Sato S."/>
            <person name="Yoshikawa S."/>
            <person name="Yamada K."/>
            <person name="Nakamura Y."/>
            <person name="Ichinomiya M."/>
            <person name="Sato N."/>
            <person name="Blanc-Mathieu R."/>
            <person name="Endo H."/>
            <person name="Kuwata A."/>
            <person name="Ogata H."/>
        </authorList>
    </citation>
    <scope>NUCLEOTIDE SEQUENCE [LARGE SCALE GENOMIC DNA]</scope>
</reference>
<organism evidence="3 4">
    <name type="scientific">Triparma columacea</name>
    <dbReference type="NCBI Taxonomy" id="722753"/>
    <lineage>
        <taxon>Eukaryota</taxon>
        <taxon>Sar</taxon>
        <taxon>Stramenopiles</taxon>
        <taxon>Ochrophyta</taxon>
        <taxon>Bolidophyceae</taxon>
        <taxon>Parmales</taxon>
        <taxon>Triparmaceae</taxon>
        <taxon>Triparma</taxon>
    </lineage>
</organism>
<feature type="region of interest" description="Disordered" evidence="1">
    <location>
        <begin position="187"/>
        <end position="236"/>
    </location>
</feature>
<feature type="transmembrane region" description="Helical" evidence="2">
    <location>
        <begin position="1681"/>
        <end position="1703"/>
    </location>
</feature>
<keyword evidence="2" id="KW-1133">Transmembrane helix</keyword>
<dbReference type="OrthoDB" id="201900at2759"/>
<dbReference type="EMBL" id="BRYA01000579">
    <property type="protein sequence ID" value="GMI24003.1"/>
    <property type="molecule type" value="Genomic_DNA"/>
</dbReference>
<dbReference type="InterPro" id="IPR023393">
    <property type="entry name" value="START-like_dom_sf"/>
</dbReference>
<feature type="transmembrane region" description="Helical" evidence="2">
    <location>
        <begin position="1402"/>
        <end position="1423"/>
    </location>
</feature>
<accession>A0A9W7FYF5</accession>
<feature type="compositionally biased region" description="Basic residues" evidence="1">
    <location>
        <begin position="218"/>
        <end position="236"/>
    </location>
</feature>
<feature type="transmembrane region" description="Helical" evidence="2">
    <location>
        <begin position="1649"/>
        <end position="1669"/>
    </location>
</feature>
<keyword evidence="2" id="KW-0472">Membrane</keyword>
<name>A0A9W7FYF5_9STRA</name>
<keyword evidence="2" id="KW-0812">Transmembrane</keyword>
<sequence length="1839" mass="207730">MSTPEPSISPPASLADAHELIHKLQTRVKELEFHRSAVECAKKNAVRKLNDELVKDGVCKLDVIDQTRLVQQAALLAVLHDEPSPVFDFLLADTSQGFWVRTTLETTKDNRIVLWRDTSRGVNVEYLLQLATSSASSTNSGCIILINSVVKESLSKEAFAKYTKSRSSSKSVVGKISNGTIKISPYPHGQSTMSFTGTLESEDSDETSETSKFSSMKGRLKTMRGKGSRMSRKSRTSKLGTFRSSLYIDREPTSVDTNTNRVKSSILRIFYHIKEEFDRPDVIDDRIRHHFVNEIMPNAPSLSDAEKEKLNLAREVEKRTSKAKRLPGDLRSPVEKYLWNEVKNKLTVQWGLSVATIDLSAKELLAHLFQINTYESAAQHRKTASHLQRAIRSNIDGTRSTHYSLGMAFPPPLTARAFESWLTWSSFRQEDGRIGYICFFQPIGTYDGPHEKRITSKQVEAESTGSFIITSLAPNICRWTRIQSLNLKANIHPSLMALVTRRELRWAGELQERCKRNEAEVDAEMRTALIEILRETELDEDQKATVKYLKGFLEVEKRGKKGGWGHLYSPFAGTKMQIKHKKTKGKRTIVLGRAEGVADCSPEEAAAYFFDYCSNIRNRAAYAKGDITRFEIFKDKGKVNEKSFAAIKRLPHPFSNRELVFKNMYARNYESEDSASVYTLPLSMNVDYGGKGYGRTLVTARTFSFFTATGIESVGEVKQCRMELVQYFDSGGNIILPKALTEKIVAGAMGFLTSCQAAFQNNAAIDKAKFDSLNNIIENVPQFYTPEEEAIVQRGIDFYTSCKKTKMKELPSQDDKTMKKYICHLPGDFVATGLAECTVDAKFSSCVSYEFIKNSRSRIMSIRSKGIIDQHTKALNDHCQLYATTRNMGVVGVSKRQWQNKVVWKREGKKAWIFYEDTNELTEEYPLRPGIVLGSSMTTWLFEELPKIGSVPQTRVTLVSKMDLNGSIPTYAMNMLAVRFTKNIVQMKEHMDASNQIDDSVQGLIASRIKAMEINYDKSYNEKFVDVDGMQQVRGAFPLSQTYLKTEGNGSGWGKTTLIVNANMEDIAAFFWDFESRCHLATTGDIDRKIDQKIGEWEMMVRRVQTLSSRHGTKHHNRVFTNTMKLHKIDMDTIVIALEPKERGVRRIIGSILGAASSKKIPTFGEETCMMRCVRVRQNETRVEFVTWLKLGYTVSKGAMKFTLERHLDEAAEIQRHFIDRVTLEDTTLQVGEALGADIAWDGGQLGEHHTRKYHDRHVEEVCRDSAALRKVVAKYPWLVTLLKRCRAGDLAHNRPQKIKLVCVAEEEARVIGNNFMPCLRSKKRPQSGVAQWEDQNRAVAELVVEFPWMREMFIAIGKGVMTAAPWGMMFRVLIGGFMGVMDLFTDAYVCYLYKLEGRLSYFYLTVGIIVGAQLFFTMMVILQYRKLGVKRVLLETAPVLVGLKPALDAKRVASGKEHNEGVMVDAFIEMTGIKVIEIGVEAVPGIIIQLLAMITSPSAITTGAWISLGVSAASTGFAGASISYDFDTDPYNREVRPQFYGFVPSNKSRRQCIFLALTTFSTSMVLIRCLILTLLGSLVPKWAILYFILDTFGFCLLKALRGDFWYWIPIPNFSIALLVSFLARIFIKIASDFASVAQFRHPNELGGAYWLLSQFLPLVMLPFVVSIYEASEASESEAVKLANIFSTTLLPLAMTSFAVFFLTMKHEYWNTFTSTKSGRAALIEMFRMAEEDVAKKDILVNSRRMWKPIDEEVKSWVEKNWHRWDKERPKWFDATFRSLIPVEFIPDLKAREHYASLKLHTKSGQPVGVLPVINSMDSSSSLGPEELRRPERSGGGGG</sequence>
<evidence type="ECO:0000256" key="1">
    <source>
        <dbReference type="SAM" id="MobiDB-lite"/>
    </source>
</evidence>
<dbReference type="Proteomes" id="UP001165065">
    <property type="component" value="Unassembled WGS sequence"/>
</dbReference>
<feature type="compositionally biased region" description="Polar residues" evidence="1">
    <location>
        <begin position="189"/>
        <end position="199"/>
    </location>
</feature>
<evidence type="ECO:0000313" key="4">
    <source>
        <dbReference type="Proteomes" id="UP001165065"/>
    </source>
</evidence>
<comment type="caution">
    <text evidence="3">The sequence shown here is derived from an EMBL/GenBank/DDBJ whole genome shotgun (WGS) entry which is preliminary data.</text>
</comment>
<keyword evidence="4" id="KW-1185">Reference proteome</keyword>
<dbReference type="SUPFAM" id="SSF55961">
    <property type="entry name" value="Bet v1-like"/>
    <property type="match status" value="2"/>
</dbReference>